<dbReference type="AlphaFoldDB" id="A0A6N4TJ13"/>
<dbReference type="EMBL" id="AP019695">
    <property type="protein sequence ID" value="BBK22739.1"/>
    <property type="molecule type" value="Genomic_DNA"/>
</dbReference>
<keyword evidence="4" id="KW-1185">Reference proteome</keyword>
<dbReference type="Proteomes" id="UP000464754">
    <property type="component" value="Chromosome"/>
</dbReference>
<evidence type="ECO:0000259" key="2">
    <source>
        <dbReference type="SMART" id="SM00738"/>
    </source>
</evidence>
<sequence>MWYVLQVKGGQELSICKQLKEAGYTTLSPRELRNIRTKGAWKQKEYILFPNYVFVETDYKAEDYYRITQIGGVQRFLGDQHCPSCLSYLEEMWMKILDNNGVPLKPTTVTCHDDGNVELLKGVLLNFKSRIKSFNKRQRRAVFEITVCNEVKEITLSIDMINEEKEKKPTEASG</sequence>
<dbReference type="KEGG" id="aarg:Aargi30884_16420"/>
<dbReference type="SMART" id="SM00738">
    <property type="entry name" value="NGN"/>
    <property type="match status" value="1"/>
</dbReference>
<dbReference type="GO" id="GO:0006354">
    <property type="term" value="P:DNA-templated transcription elongation"/>
    <property type="evidence" value="ECO:0007669"/>
    <property type="project" value="InterPro"/>
</dbReference>
<dbReference type="SUPFAM" id="SSF82679">
    <property type="entry name" value="N-utilization substance G protein NusG, N-terminal domain"/>
    <property type="match status" value="1"/>
</dbReference>
<reference evidence="4" key="1">
    <citation type="submission" date="2019-05" db="EMBL/GenBank/DDBJ databases">
        <title>Complete genome sequencing of Absiella argi strain JCM 30884.</title>
        <authorList>
            <person name="Sakamoto M."/>
            <person name="Murakami T."/>
            <person name="Mori H."/>
        </authorList>
    </citation>
    <scope>NUCLEOTIDE SEQUENCE [LARGE SCALE GENOMIC DNA]</scope>
    <source>
        <strain evidence="4">JCM 30884</strain>
    </source>
</reference>
<feature type="domain" description="NusG-like N-terminal" evidence="2">
    <location>
        <begin position="1"/>
        <end position="98"/>
    </location>
</feature>
<dbReference type="InterPro" id="IPR036735">
    <property type="entry name" value="NGN_dom_sf"/>
</dbReference>
<protein>
    <recommendedName>
        <fullName evidence="2">NusG-like N-terminal domain-containing protein</fullName>
    </recommendedName>
</protein>
<dbReference type="Pfam" id="PF02357">
    <property type="entry name" value="NusG"/>
    <property type="match status" value="1"/>
</dbReference>
<dbReference type="InterPro" id="IPR006645">
    <property type="entry name" value="NGN-like_dom"/>
</dbReference>
<name>A0A6N4TJ13_9FIRM</name>
<organism evidence="3 4">
    <name type="scientific">Amedibacterium intestinale</name>
    <dbReference type="NCBI Taxonomy" id="2583452"/>
    <lineage>
        <taxon>Bacteria</taxon>
        <taxon>Bacillati</taxon>
        <taxon>Bacillota</taxon>
        <taxon>Erysipelotrichia</taxon>
        <taxon>Erysipelotrichales</taxon>
        <taxon>Erysipelotrichaceae</taxon>
        <taxon>Amedibacterium</taxon>
    </lineage>
</organism>
<evidence type="ECO:0000313" key="3">
    <source>
        <dbReference type="EMBL" id="BBK22739.1"/>
    </source>
</evidence>
<proteinExistence type="predicted"/>
<dbReference type="RefSeq" id="WP_163052016.1">
    <property type="nucleotide sequence ID" value="NZ_AP019695.1"/>
</dbReference>
<evidence type="ECO:0000313" key="4">
    <source>
        <dbReference type="Proteomes" id="UP000464754"/>
    </source>
</evidence>
<evidence type="ECO:0000256" key="1">
    <source>
        <dbReference type="ARBA" id="ARBA00023163"/>
    </source>
</evidence>
<accession>A0A6N4TJ13</accession>
<keyword evidence="1" id="KW-0804">Transcription</keyword>
<dbReference type="Gene3D" id="3.30.70.940">
    <property type="entry name" value="NusG, N-terminal domain"/>
    <property type="match status" value="1"/>
</dbReference>
<gene>
    <name evidence="3" type="ORF">Aargi30884_16420</name>
</gene>